<evidence type="ECO:0000313" key="3">
    <source>
        <dbReference type="Proteomes" id="UP001596978"/>
    </source>
</evidence>
<proteinExistence type="predicted"/>
<feature type="transmembrane region" description="Helical" evidence="1">
    <location>
        <begin position="165"/>
        <end position="189"/>
    </location>
</feature>
<evidence type="ECO:0000256" key="1">
    <source>
        <dbReference type="SAM" id="Phobius"/>
    </source>
</evidence>
<gene>
    <name evidence="2" type="ORF">ACFQ1M_15595</name>
</gene>
<protein>
    <recommendedName>
        <fullName evidence="4">Yip1 domain-containing protein</fullName>
    </recommendedName>
</protein>
<keyword evidence="3" id="KW-1185">Reference proteome</keyword>
<feature type="transmembrane region" description="Helical" evidence="1">
    <location>
        <begin position="130"/>
        <end position="153"/>
    </location>
</feature>
<comment type="caution">
    <text evidence="2">The sequence shown here is derived from an EMBL/GenBank/DDBJ whole genome shotgun (WGS) entry which is preliminary data.</text>
</comment>
<dbReference type="RefSeq" id="WP_386409855.1">
    <property type="nucleotide sequence ID" value="NZ_JBHTJH010000017.1"/>
</dbReference>
<feature type="transmembrane region" description="Helical" evidence="1">
    <location>
        <begin position="39"/>
        <end position="67"/>
    </location>
</feature>
<feature type="transmembrane region" description="Helical" evidence="1">
    <location>
        <begin position="79"/>
        <end position="102"/>
    </location>
</feature>
<reference evidence="3" key="1">
    <citation type="journal article" date="2019" name="Int. J. Syst. Evol. Microbiol.">
        <title>The Global Catalogue of Microorganisms (GCM) 10K type strain sequencing project: providing services to taxonomists for standard genome sequencing and annotation.</title>
        <authorList>
            <consortium name="The Broad Institute Genomics Platform"/>
            <consortium name="The Broad Institute Genome Sequencing Center for Infectious Disease"/>
            <person name="Wu L."/>
            <person name="Ma J."/>
        </authorList>
    </citation>
    <scope>NUCLEOTIDE SEQUENCE [LARGE SCALE GENOMIC DNA]</scope>
    <source>
        <strain evidence="3">CCUG 62952</strain>
    </source>
</reference>
<keyword evidence="1" id="KW-0472">Membrane</keyword>
<accession>A0ABW3D3L9</accession>
<organism evidence="2 3">
    <name type="scientific">Sungkyunkwania multivorans</name>
    <dbReference type="NCBI Taxonomy" id="1173618"/>
    <lineage>
        <taxon>Bacteria</taxon>
        <taxon>Pseudomonadati</taxon>
        <taxon>Bacteroidota</taxon>
        <taxon>Flavobacteriia</taxon>
        <taxon>Flavobacteriales</taxon>
        <taxon>Flavobacteriaceae</taxon>
        <taxon>Sungkyunkwania</taxon>
    </lineage>
</organism>
<keyword evidence="1" id="KW-0812">Transmembrane</keyword>
<keyword evidence="1" id="KW-1133">Transmembrane helix</keyword>
<sequence>MEAGKYFLDINQLVYNSLTETLSIEKVDQMFKESRKWQLIAYVLIPLLLFIKTHVIAAILNIGAFFFEKRISYKKLWGIVLRAEIVFIVVALIKTFWMLFFFDDYTLKDVQVFYPLSMLSIIGAEGIEPYFLYPLQVINAFEIIYWIVLALLLDKALKEEKGNTGIKIVLTSYTPALLIWVVAVMFFALNMS</sequence>
<evidence type="ECO:0000313" key="2">
    <source>
        <dbReference type="EMBL" id="MFD0863640.1"/>
    </source>
</evidence>
<dbReference type="Proteomes" id="UP001596978">
    <property type="component" value="Unassembled WGS sequence"/>
</dbReference>
<dbReference type="EMBL" id="JBHTJH010000017">
    <property type="protein sequence ID" value="MFD0863640.1"/>
    <property type="molecule type" value="Genomic_DNA"/>
</dbReference>
<evidence type="ECO:0008006" key="4">
    <source>
        <dbReference type="Google" id="ProtNLM"/>
    </source>
</evidence>
<name>A0ABW3D3L9_9FLAO</name>